<dbReference type="Gene3D" id="3.30.310.50">
    <property type="entry name" value="Alpha-D-phosphohexomutase, C-terminal domain"/>
    <property type="match status" value="1"/>
</dbReference>
<dbReference type="HOGENOM" id="CLU_170076_0_1_2"/>
<keyword evidence="3" id="KW-1185">Reference proteome</keyword>
<reference evidence="2 3" key="2">
    <citation type="journal article" date="2014" name="Int. J. Syst. Evol. Microbiol.">
        <title>Methanobacterium paludis sp. nov. and a novel strain of Methanobacterium lacus isolated from northern peatlands.</title>
        <authorList>
            <person name="Cadillo-Quiroz H."/>
            <person name="Brauer S.L."/>
            <person name="Goodson N."/>
            <person name="Yavitt J.B."/>
            <person name="Zinder S.H."/>
        </authorList>
    </citation>
    <scope>NUCLEOTIDE SEQUENCE [LARGE SCALE GENOMIC DNA]</scope>
    <source>
        <strain evidence="2 3">AL-21</strain>
    </source>
</reference>
<dbReference type="KEGG" id="mel:Metbo_2180"/>
<comment type="similarity">
    <text evidence="1">Belongs to the CTAG/PCC1 family.</text>
</comment>
<sequence length="95" mass="10611">MSSSNVLAGTRTELVFEFEDPEDVEVIMGSIEPEIDGHPSDRTSVSIKKDGNNLRIHIESQDSASFRASLNSYLRWIKLSSEILGLKKIDQNCDV</sequence>
<gene>
    <name evidence="2" type="ordered locus">Metbo_2180</name>
</gene>
<dbReference type="EMBL" id="CP002551">
    <property type="protein sequence ID" value="ADZ10395.1"/>
    <property type="molecule type" value="Genomic_DNA"/>
</dbReference>
<dbReference type="eggNOG" id="arCOG04414">
    <property type="taxonomic scope" value="Archaea"/>
</dbReference>
<dbReference type="GeneID" id="10278643"/>
<dbReference type="Proteomes" id="UP000007490">
    <property type="component" value="Chromosome"/>
</dbReference>
<evidence type="ECO:0000313" key="2">
    <source>
        <dbReference type="EMBL" id="ADZ10395.1"/>
    </source>
</evidence>
<reference evidence="3" key="1">
    <citation type="submission" date="2011-02" db="EMBL/GenBank/DDBJ databases">
        <title>Complete sequence of Methanobacterium sp. AL-21.</title>
        <authorList>
            <consortium name="US DOE Joint Genome Institute"/>
            <person name="Lucas S."/>
            <person name="Copeland A."/>
            <person name="Lapidus A."/>
            <person name="Cheng J.-F."/>
            <person name="Goodwin L."/>
            <person name="Pitluck S."/>
            <person name="Chertkov O."/>
            <person name="Detter J.C."/>
            <person name="Han C."/>
            <person name="Tapia R."/>
            <person name="Land M."/>
            <person name="Hauser L."/>
            <person name="Kyrpides N."/>
            <person name="Ivanova N."/>
            <person name="Mikhailova N."/>
            <person name="Pagani I."/>
            <person name="Cadillo-Quiroz H."/>
            <person name="Imachi H."/>
            <person name="Zinder S."/>
            <person name="Liu W."/>
            <person name="Woyke T."/>
        </authorList>
    </citation>
    <scope>NUCLEOTIDE SEQUENCE [LARGE SCALE GENOMIC DNA]</scope>
    <source>
        <strain evidence="3">AL-21</strain>
    </source>
</reference>
<dbReference type="AlphaFoldDB" id="F0TCC8"/>
<proteinExistence type="inferred from homology"/>
<dbReference type="Pfam" id="PF09341">
    <property type="entry name" value="Pcc1"/>
    <property type="match status" value="1"/>
</dbReference>
<organism evidence="2 3">
    <name type="scientific">Methanobacterium lacus (strain AL-21)</name>
    <dbReference type="NCBI Taxonomy" id="877455"/>
    <lineage>
        <taxon>Archaea</taxon>
        <taxon>Methanobacteriati</taxon>
        <taxon>Methanobacteriota</taxon>
        <taxon>Methanomada group</taxon>
        <taxon>Methanobacteria</taxon>
        <taxon>Methanobacteriales</taxon>
        <taxon>Methanobacteriaceae</taxon>
        <taxon>Methanobacterium</taxon>
    </lineage>
</organism>
<dbReference type="InterPro" id="IPR015419">
    <property type="entry name" value="CTAG/Pcc1"/>
</dbReference>
<evidence type="ECO:0008006" key="4">
    <source>
        <dbReference type="Google" id="ProtNLM"/>
    </source>
</evidence>
<accession>F0TCC8</accession>
<name>F0TCC8_METLA</name>
<dbReference type="RefSeq" id="WP_013645746.1">
    <property type="nucleotide sequence ID" value="NC_015216.1"/>
</dbReference>
<evidence type="ECO:0000256" key="1">
    <source>
        <dbReference type="ARBA" id="ARBA00007073"/>
    </source>
</evidence>
<dbReference type="NCBIfam" id="NF011470">
    <property type="entry name" value="PRK14887.1"/>
    <property type="match status" value="1"/>
</dbReference>
<dbReference type="STRING" id="877455.Metbo_2180"/>
<protein>
    <recommendedName>
        <fullName evidence="4">KEOPS complex Pcc1-like subunit</fullName>
    </recommendedName>
</protein>
<evidence type="ECO:0000313" key="3">
    <source>
        <dbReference type="Proteomes" id="UP000007490"/>
    </source>
</evidence>